<organism evidence="7 8">
    <name type="scientific">Cyclostephanos tholiformis</name>
    <dbReference type="NCBI Taxonomy" id="382380"/>
    <lineage>
        <taxon>Eukaryota</taxon>
        <taxon>Sar</taxon>
        <taxon>Stramenopiles</taxon>
        <taxon>Ochrophyta</taxon>
        <taxon>Bacillariophyta</taxon>
        <taxon>Coscinodiscophyceae</taxon>
        <taxon>Thalassiosirophycidae</taxon>
        <taxon>Stephanodiscales</taxon>
        <taxon>Stephanodiscaceae</taxon>
        <taxon>Cyclostephanos</taxon>
    </lineage>
</organism>
<reference evidence="7 8" key="1">
    <citation type="submission" date="2024-10" db="EMBL/GenBank/DDBJ databases">
        <title>Updated reference genomes for cyclostephanoid diatoms.</title>
        <authorList>
            <person name="Roberts W.R."/>
            <person name="Alverson A.J."/>
        </authorList>
    </citation>
    <scope>NUCLEOTIDE SEQUENCE [LARGE SCALE GENOMIC DNA]</scope>
    <source>
        <strain evidence="7 8">AJA228-03</strain>
    </source>
</reference>
<evidence type="ECO:0000259" key="6">
    <source>
        <dbReference type="Pfam" id="PF01494"/>
    </source>
</evidence>
<dbReference type="PANTHER" id="PTHR46496">
    <property type="match status" value="1"/>
</dbReference>
<evidence type="ECO:0000256" key="3">
    <source>
        <dbReference type="ARBA" id="ARBA00022827"/>
    </source>
</evidence>
<protein>
    <recommendedName>
        <fullName evidence="6">FAD-binding domain-containing protein</fullName>
    </recommendedName>
</protein>
<evidence type="ECO:0000313" key="8">
    <source>
        <dbReference type="Proteomes" id="UP001530377"/>
    </source>
</evidence>
<feature type="domain" description="FAD-binding" evidence="6">
    <location>
        <begin position="405"/>
        <end position="466"/>
    </location>
</feature>
<comment type="caution">
    <text evidence="7">The sequence shown here is derived from an EMBL/GenBank/DDBJ whole genome shotgun (WGS) entry which is preliminary data.</text>
</comment>
<dbReference type="SUPFAM" id="SSF51905">
    <property type="entry name" value="FAD/NAD(P)-binding domain"/>
    <property type="match status" value="1"/>
</dbReference>
<evidence type="ECO:0000256" key="2">
    <source>
        <dbReference type="ARBA" id="ARBA00022630"/>
    </source>
</evidence>
<evidence type="ECO:0000313" key="7">
    <source>
        <dbReference type="EMBL" id="KAL3815781.1"/>
    </source>
</evidence>
<dbReference type="AlphaFoldDB" id="A0ABD3RTN5"/>
<keyword evidence="4" id="KW-0560">Oxidoreductase</keyword>
<dbReference type="Pfam" id="PF01494">
    <property type="entry name" value="FAD_binding_3"/>
    <property type="match status" value="2"/>
</dbReference>
<feature type="chain" id="PRO_5044852813" description="FAD-binding domain-containing protein" evidence="5">
    <location>
        <begin position="21"/>
        <end position="606"/>
    </location>
</feature>
<proteinExistence type="predicted"/>
<keyword evidence="8" id="KW-1185">Reference proteome</keyword>
<evidence type="ECO:0000256" key="4">
    <source>
        <dbReference type="ARBA" id="ARBA00023002"/>
    </source>
</evidence>
<feature type="domain" description="FAD-binding" evidence="6">
    <location>
        <begin position="94"/>
        <end position="288"/>
    </location>
</feature>
<dbReference type="GO" id="GO:0016491">
    <property type="term" value="F:oxidoreductase activity"/>
    <property type="evidence" value="ECO:0007669"/>
    <property type="project" value="UniProtKB-KW"/>
</dbReference>
<feature type="signal peptide" evidence="5">
    <location>
        <begin position="1"/>
        <end position="20"/>
    </location>
</feature>
<dbReference type="InterPro" id="IPR002938">
    <property type="entry name" value="FAD-bd"/>
</dbReference>
<keyword evidence="5" id="KW-0732">Signal</keyword>
<sequence>MTLVPFSCIIVVSIAATSLAFVPSRCLTSIAPRTTASDLRWNAGASRGAVSNAGSTRIHSAVDGDDNVVDASPSIISLDRELLGRPARPGRPLRVAIAGGGVGGLTTALCMLKKGFDVTVYEKTAAFARFGGPIQFASNALSVIKEIDEGLFDRVMEKFTFTGTRACGIKDGLRADGSFRMTNDSLDYLWNPDAPADWFVKFPLKQCADLFGLPYTGVIDRPDLQEILIDECRKIKPDFIRNGNPVDGYVSKGKGKGVTVKLQDGSTADADILVGSDGIWSSVRAQMYGEEIKKSSKDGQKRQGCTYSGYTVFAGETVFKTDDYYDTGYKVYIGPKRYFVTSDVGDGRIQWYAFFALPPGTKKAPSGWGGSERLDQADPEENLVDYIKSLHEGWSDEIMAVLDATPADSVEQRDLYDRAPELLRSWADGNVVCIGDAVHPMMPNLGQGGCQAIEDAFVLSETLEACKSTDELEGALQDFYKKRIVRVTIVQLLSRLASDLIINAFDTPWSPHDDLGKSWKSYLTFFWKPILQYAIFPAQFAYLYSYHPTGSMGGLPAALEAKWRKQHEESAEAAFIRVSEDGQSVAAPSFFKIAEQPVTVLAAKKK</sequence>
<keyword evidence="3" id="KW-0274">FAD</keyword>
<dbReference type="EMBL" id="JALLPB020000183">
    <property type="protein sequence ID" value="KAL3815781.1"/>
    <property type="molecule type" value="Genomic_DNA"/>
</dbReference>
<evidence type="ECO:0000256" key="1">
    <source>
        <dbReference type="ARBA" id="ARBA00001974"/>
    </source>
</evidence>
<dbReference type="PANTHER" id="PTHR46496:SF1">
    <property type="entry name" value="ZEAXANTHIN EPOXIDASE, CHLOROPLASTIC"/>
    <property type="match status" value="1"/>
</dbReference>
<dbReference type="Gene3D" id="3.50.50.60">
    <property type="entry name" value="FAD/NAD(P)-binding domain"/>
    <property type="match status" value="1"/>
</dbReference>
<keyword evidence="2" id="KW-0285">Flavoprotein</keyword>
<name>A0ABD3RTN5_9STRA</name>
<evidence type="ECO:0000256" key="5">
    <source>
        <dbReference type="SAM" id="SignalP"/>
    </source>
</evidence>
<dbReference type="InterPro" id="IPR036188">
    <property type="entry name" value="FAD/NAD-bd_sf"/>
</dbReference>
<accession>A0ABD3RTN5</accession>
<gene>
    <name evidence="7" type="ORF">ACHAXA_001675</name>
</gene>
<dbReference type="Proteomes" id="UP001530377">
    <property type="component" value="Unassembled WGS sequence"/>
</dbReference>
<dbReference type="PRINTS" id="PR00420">
    <property type="entry name" value="RNGMNOXGNASE"/>
</dbReference>
<comment type="cofactor">
    <cofactor evidence="1">
        <name>FAD</name>
        <dbReference type="ChEBI" id="CHEBI:57692"/>
    </cofactor>
</comment>